<evidence type="ECO:0000313" key="2">
    <source>
        <dbReference type="Proteomes" id="UP000014361"/>
    </source>
</evidence>
<reference evidence="1 2" key="1">
    <citation type="submission" date="2012-07" db="EMBL/GenBank/DDBJ databases">
        <title>The Genome Sequence of Fusobacterium sp. 4_8.</title>
        <authorList>
            <consortium name="The Broad Institute Genome Sequencing Platform"/>
            <person name="Earl A."/>
            <person name="Ward D."/>
            <person name="Feldgarden M."/>
            <person name="Gevers D."/>
            <person name="Sibley C.D."/>
            <person name="White A.P."/>
            <person name="Crowley S."/>
            <person name="Surette M."/>
            <person name="Strauss J.C."/>
            <person name="Ambrose C.E."/>
            <person name="Allen-Vercoe E."/>
            <person name="Walker B."/>
            <person name="Young S.K."/>
            <person name="Zeng Q."/>
            <person name="Gargeya S."/>
            <person name="Fitzgerald M."/>
            <person name="Haas B."/>
            <person name="Abouelleil A."/>
            <person name="Alvarado L."/>
            <person name="Arachchi H.M."/>
            <person name="Berlin A.M."/>
            <person name="Chapman S.B."/>
            <person name="Goldberg J."/>
            <person name="Griggs A."/>
            <person name="Gujja S."/>
            <person name="Hansen M."/>
            <person name="Howarth C."/>
            <person name="Imamovic A."/>
            <person name="Larimer J."/>
            <person name="McCowen C."/>
            <person name="Montmayeur A."/>
            <person name="Murphy C."/>
            <person name="Neiman D."/>
            <person name="Pearson M."/>
            <person name="Priest M."/>
            <person name="Roberts A."/>
            <person name="Saif S."/>
            <person name="Shea T."/>
            <person name="Sisk P."/>
            <person name="Sykes S."/>
            <person name="Wortman J."/>
            <person name="Nusbaum C."/>
            <person name="Birren B."/>
        </authorList>
    </citation>
    <scope>NUCLEOTIDE SEQUENCE [LARGE SCALE GENOMIC DNA]</scope>
    <source>
        <strain evidence="1 2">4_8</strain>
    </source>
</reference>
<gene>
    <name evidence="1" type="ORF">HMPREF0409_00804</name>
</gene>
<organism evidence="1 2">
    <name type="scientific">Fusobacterium animalis 4_8</name>
    <dbReference type="NCBI Taxonomy" id="469607"/>
    <lineage>
        <taxon>Bacteria</taxon>
        <taxon>Fusobacteriati</taxon>
        <taxon>Fusobacteriota</taxon>
        <taxon>Fusobacteriia</taxon>
        <taxon>Fusobacteriales</taxon>
        <taxon>Fusobacteriaceae</taxon>
        <taxon>Fusobacterium</taxon>
    </lineage>
</organism>
<dbReference type="HOGENOM" id="CLU_194456_0_0_0"/>
<dbReference type="AlphaFoldDB" id="R9RD66"/>
<proteinExistence type="predicted"/>
<dbReference type="PATRIC" id="fig|469607.3.peg.934"/>
<sequence length="64" mass="7629">MEKENILFELIENIKNDKFIKIVFSDKQGGDFNKIIIKPLFLKSKKISKLKVLRKIKHFIKILN</sequence>
<protein>
    <submittedName>
        <fullName evidence="1">Uncharacterized protein</fullName>
    </submittedName>
</protein>
<name>R9RD66_9FUSO</name>
<evidence type="ECO:0000313" key="1">
    <source>
        <dbReference type="EMBL" id="AGM23380.1"/>
    </source>
</evidence>
<accession>R9RD66</accession>
<dbReference type="Proteomes" id="UP000014361">
    <property type="component" value="Chromosome"/>
</dbReference>
<dbReference type="KEGG" id="fus:HMPREF0409_00804"/>
<dbReference type="EMBL" id="CP003723">
    <property type="protein sequence ID" value="AGM23380.1"/>
    <property type="molecule type" value="Genomic_DNA"/>
</dbReference>